<dbReference type="EMBL" id="CP035281">
    <property type="protein sequence ID" value="QAT42835.1"/>
    <property type="molecule type" value="Genomic_DNA"/>
</dbReference>
<comment type="pathway">
    <text evidence="10">Cofactor biosynthesis; iron-sulfur cluster biosynthesis.</text>
</comment>
<feature type="binding site" evidence="10">
    <location>
        <begin position="71"/>
        <end position="72"/>
    </location>
    <ligand>
        <name>pyridoxal 5'-phosphate</name>
        <dbReference type="ChEBI" id="CHEBI:597326"/>
    </ligand>
</feature>
<feature type="active site" description="Cysteine persulfide intermediate" evidence="10">
    <location>
        <position position="325"/>
    </location>
</feature>
<dbReference type="PANTHER" id="PTHR11601:SF34">
    <property type="entry name" value="CYSTEINE DESULFURASE"/>
    <property type="match status" value="1"/>
</dbReference>
<dbReference type="OrthoDB" id="9808002at2"/>
<evidence type="ECO:0000256" key="8">
    <source>
        <dbReference type="ARBA" id="ARBA00023014"/>
    </source>
</evidence>
<gene>
    <name evidence="13" type="primary">nifS</name>
    <name evidence="10" type="synonym">iscS</name>
    <name evidence="13" type="ORF">EQM06_06075</name>
</gene>
<comment type="catalytic activity">
    <reaction evidence="9 10">
        <text>(sulfur carrier)-H + L-cysteine = (sulfur carrier)-SH + L-alanine</text>
        <dbReference type="Rhea" id="RHEA:43892"/>
        <dbReference type="Rhea" id="RHEA-COMP:14737"/>
        <dbReference type="Rhea" id="RHEA-COMP:14739"/>
        <dbReference type="ChEBI" id="CHEBI:29917"/>
        <dbReference type="ChEBI" id="CHEBI:35235"/>
        <dbReference type="ChEBI" id="CHEBI:57972"/>
        <dbReference type="ChEBI" id="CHEBI:64428"/>
        <dbReference type="EC" id="2.8.1.7"/>
    </reaction>
</comment>
<comment type="subcellular location">
    <subcellularLocation>
        <location evidence="10">Cytoplasm</location>
    </subcellularLocation>
</comment>
<dbReference type="Gene3D" id="1.10.260.50">
    <property type="match status" value="1"/>
</dbReference>
<keyword evidence="8 10" id="KW-0411">Iron-sulfur</keyword>
<evidence type="ECO:0000259" key="12">
    <source>
        <dbReference type="Pfam" id="PF00266"/>
    </source>
</evidence>
<evidence type="ECO:0000256" key="5">
    <source>
        <dbReference type="ARBA" id="ARBA00022723"/>
    </source>
</evidence>
<dbReference type="InterPro" id="IPR000192">
    <property type="entry name" value="Aminotrans_V_dom"/>
</dbReference>
<feature type="domain" description="Aminotransferase class V" evidence="12">
    <location>
        <begin position="4"/>
        <end position="366"/>
    </location>
</feature>
<dbReference type="Proteomes" id="UP000287601">
    <property type="component" value="Chromosome"/>
</dbReference>
<evidence type="ECO:0000256" key="1">
    <source>
        <dbReference type="ARBA" id="ARBA00001933"/>
    </source>
</evidence>
<dbReference type="InterPro" id="IPR010240">
    <property type="entry name" value="Cys_deSase_IscS"/>
</dbReference>
<dbReference type="PROSITE" id="PS00595">
    <property type="entry name" value="AA_TRANSFER_CLASS_5"/>
    <property type="match status" value="1"/>
</dbReference>
<evidence type="ECO:0000256" key="11">
    <source>
        <dbReference type="RuleBase" id="RU004504"/>
    </source>
</evidence>
<sequence length="389" mass="42703">MRQVYLDYSATTPVKEDVLKEMIPYFTEKFGNPSSLYTIGAASREAIEKARGQVAKLIHAQEKEIFFTSTGTEADNWAVFGIVDALKNKGNHIITTKIEHHALLHTCDFLEKHGYDVTYLDVEPDGRVNPETLKAAITDKTILISIMFVNNEVGTIQPIKELAAIAKEHGIVFHTDAVQALGNVPIDVKDLGVDLMSVSSHKIYGPKGVGALYIRKGVQLSNFMHGGAQESKRRAGTENLPGIVGFGKAAELAYENLDAHIKKISELRDYFVDQVMSKIENVTLNGSKEFRHPGNANLTFEYIEGEAMLLYLDMRGIAVSTGSACSSASLVPSHVLSALGIPVERIHGSLRFTIGDPTTKEDLDYVVEELIEVVNKLRSISSVSQAKGW</sequence>
<evidence type="ECO:0000313" key="14">
    <source>
        <dbReference type="Proteomes" id="UP000287601"/>
    </source>
</evidence>
<feature type="binding site" description="via persulfide group" evidence="10">
    <location>
        <position position="325"/>
    </location>
    <ligand>
        <name>[2Fe-2S] cluster</name>
        <dbReference type="ChEBI" id="CHEBI:190135"/>
        <note>ligand shared with IscU</note>
    </ligand>
</feature>
<keyword evidence="10" id="KW-0001">2Fe-2S</keyword>
<dbReference type="UniPathway" id="UPA00266"/>
<keyword evidence="3 10" id="KW-0963">Cytoplasm</keyword>
<comment type="subunit">
    <text evidence="10">Homodimer. Forms a heterotetramer with IscU, interacts with other sulfur acceptors.</text>
</comment>
<evidence type="ECO:0000256" key="4">
    <source>
        <dbReference type="ARBA" id="ARBA00022679"/>
    </source>
</evidence>
<dbReference type="InterPro" id="IPR015421">
    <property type="entry name" value="PyrdxlP-dep_Trfase_major"/>
</dbReference>
<dbReference type="GO" id="GO:0044571">
    <property type="term" value="P:[2Fe-2S] cluster assembly"/>
    <property type="evidence" value="ECO:0007669"/>
    <property type="project" value="UniProtKB-UniRule"/>
</dbReference>
<dbReference type="KEGG" id="amij:EQM06_06075"/>
<evidence type="ECO:0000256" key="6">
    <source>
        <dbReference type="ARBA" id="ARBA00022898"/>
    </source>
</evidence>
<reference evidence="13 14" key="1">
    <citation type="submission" date="2019-01" db="EMBL/GenBank/DDBJ databases">
        <title>Draft genomes of a novel of Aminipila strains.</title>
        <authorList>
            <person name="Ma S."/>
        </authorList>
    </citation>
    <scope>NUCLEOTIDE SEQUENCE [LARGE SCALE GENOMIC DNA]</scope>
    <source>
        <strain evidence="14">JN-39</strain>
    </source>
</reference>
<feature type="binding site" evidence="10">
    <location>
        <position position="179"/>
    </location>
    <ligand>
        <name>pyridoxal 5'-phosphate</name>
        <dbReference type="ChEBI" id="CHEBI:597326"/>
    </ligand>
</feature>
<keyword evidence="7 10" id="KW-0408">Iron</keyword>
<evidence type="ECO:0000256" key="10">
    <source>
        <dbReference type="HAMAP-Rule" id="MF_00331"/>
    </source>
</evidence>
<keyword evidence="4 10" id="KW-0808">Transferase</keyword>
<evidence type="ECO:0000256" key="9">
    <source>
        <dbReference type="ARBA" id="ARBA00050776"/>
    </source>
</evidence>
<dbReference type="EC" id="2.8.1.7" evidence="10"/>
<feature type="binding site" evidence="10">
    <location>
        <position position="237"/>
    </location>
    <ligand>
        <name>pyridoxal 5'-phosphate</name>
        <dbReference type="ChEBI" id="CHEBI:597326"/>
    </ligand>
</feature>
<dbReference type="InterPro" id="IPR015424">
    <property type="entry name" value="PyrdxlP-dep_Trfase"/>
</dbReference>
<feature type="modified residue" description="N6-(pyridoxal phosphate)lysine" evidence="10">
    <location>
        <position position="202"/>
    </location>
</feature>
<dbReference type="GO" id="GO:0030170">
    <property type="term" value="F:pyridoxal phosphate binding"/>
    <property type="evidence" value="ECO:0007669"/>
    <property type="project" value="UniProtKB-UniRule"/>
</dbReference>
<dbReference type="AlphaFoldDB" id="A0A410PV84"/>
<dbReference type="GO" id="GO:0006520">
    <property type="term" value="P:amino acid metabolic process"/>
    <property type="evidence" value="ECO:0007669"/>
    <property type="project" value="InterPro"/>
</dbReference>
<dbReference type="InterPro" id="IPR016454">
    <property type="entry name" value="Cysteine_dSase"/>
</dbReference>
<dbReference type="NCBIfam" id="TIGR03402">
    <property type="entry name" value="FeS_nifS"/>
    <property type="match status" value="1"/>
</dbReference>
<evidence type="ECO:0000256" key="7">
    <source>
        <dbReference type="ARBA" id="ARBA00023004"/>
    </source>
</evidence>
<dbReference type="GO" id="GO:0031071">
    <property type="term" value="F:cysteine desulfurase activity"/>
    <property type="evidence" value="ECO:0007669"/>
    <property type="project" value="UniProtKB-UniRule"/>
</dbReference>
<dbReference type="GO" id="GO:0051537">
    <property type="term" value="F:2 iron, 2 sulfur cluster binding"/>
    <property type="evidence" value="ECO:0007669"/>
    <property type="project" value="UniProtKB-UniRule"/>
</dbReference>
<comment type="function">
    <text evidence="10">Master enzyme that delivers sulfur to a number of partners involved in Fe-S cluster assembly, tRNA modification or cofactor biosynthesis. Catalyzes the removal of elemental sulfur atoms from cysteine to produce alanine. Functions as a sulfur delivery protein for Fe-S cluster synthesis onto IscU, an Fe-S scaffold assembly protein, as well as other S acceptor proteins.</text>
</comment>
<keyword evidence="6 10" id="KW-0663">Pyridoxal phosphate</keyword>
<comment type="cofactor">
    <cofactor evidence="1 10 11">
        <name>pyridoxal 5'-phosphate</name>
        <dbReference type="ChEBI" id="CHEBI:597326"/>
    </cofactor>
</comment>
<dbReference type="PANTHER" id="PTHR11601">
    <property type="entry name" value="CYSTEINE DESULFURYLASE FAMILY MEMBER"/>
    <property type="match status" value="1"/>
</dbReference>
<accession>A0A410PV84</accession>
<feature type="binding site" evidence="10">
    <location>
        <begin position="199"/>
        <end position="201"/>
    </location>
    <ligand>
        <name>pyridoxal 5'-phosphate</name>
        <dbReference type="ChEBI" id="CHEBI:597326"/>
    </ligand>
</feature>
<dbReference type="HAMAP" id="MF_00331">
    <property type="entry name" value="Cys_desulf_IscS"/>
    <property type="match status" value="1"/>
</dbReference>
<dbReference type="InterPro" id="IPR017772">
    <property type="entry name" value="Cys_deSase_NifS_bac/arc"/>
</dbReference>
<evidence type="ECO:0000256" key="3">
    <source>
        <dbReference type="ARBA" id="ARBA00022490"/>
    </source>
</evidence>
<dbReference type="GO" id="GO:1990221">
    <property type="term" value="C:L-cysteine desulfurase complex"/>
    <property type="evidence" value="ECO:0007669"/>
    <property type="project" value="UniProtKB-ARBA"/>
</dbReference>
<evidence type="ECO:0000313" key="13">
    <source>
        <dbReference type="EMBL" id="QAT42835.1"/>
    </source>
</evidence>
<dbReference type="Gene3D" id="3.90.1150.10">
    <property type="entry name" value="Aspartate Aminotransferase, domain 1"/>
    <property type="match status" value="1"/>
</dbReference>
<feature type="binding site" evidence="10">
    <location>
        <position position="151"/>
    </location>
    <ligand>
        <name>pyridoxal 5'-phosphate</name>
        <dbReference type="ChEBI" id="CHEBI:597326"/>
    </ligand>
</feature>
<name>A0A410PV84_9FIRM</name>
<dbReference type="NCBIfam" id="NF002806">
    <property type="entry name" value="PRK02948.1"/>
    <property type="match status" value="1"/>
</dbReference>
<dbReference type="PIRSF" id="PIRSF005572">
    <property type="entry name" value="NifS"/>
    <property type="match status" value="1"/>
</dbReference>
<dbReference type="InterPro" id="IPR020578">
    <property type="entry name" value="Aminotrans_V_PyrdxlP_BS"/>
</dbReference>
<dbReference type="FunFam" id="3.40.640.10:FF:000084">
    <property type="entry name" value="IscS-like cysteine desulfurase"/>
    <property type="match status" value="1"/>
</dbReference>
<evidence type="ECO:0000256" key="2">
    <source>
        <dbReference type="ARBA" id="ARBA00006490"/>
    </source>
</evidence>
<protein>
    <recommendedName>
        <fullName evidence="10">Cysteine desulfurase IscS</fullName>
        <ecNumber evidence="10">2.8.1.7</ecNumber>
    </recommendedName>
</protein>
<dbReference type="Pfam" id="PF00266">
    <property type="entry name" value="Aminotran_5"/>
    <property type="match status" value="1"/>
</dbReference>
<dbReference type="RefSeq" id="WP_128745484.1">
    <property type="nucleotide sequence ID" value="NZ_CP035281.1"/>
</dbReference>
<dbReference type="InterPro" id="IPR015422">
    <property type="entry name" value="PyrdxlP-dep_Trfase_small"/>
</dbReference>
<dbReference type="SUPFAM" id="SSF53383">
    <property type="entry name" value="PLP-dependent transferases"/>
    <property type="match status" value="1"/>
</dbReference>
<organism evidence="13 14">
    <name type="scientific">Aminipila luticellarii</name>
    <dbReference type="NCBI Taxonomy" id="2507160"/>
    <lineage>
        <taxon>Bacteria</taxon>
        <taxon>Bacillati</taxon>
        <taxon>Bacillota</taxon>
        <taxon>Clostridia</taxon>
        <taxon>Peptostreptococcales</taxon>
        <taxon>Anaerovoracaceae</taxon>
        <taxon>Aminipila</taxon>
    </lineage>
</organism>
<proteinExistence type="inferred from homology"/>
<keyword evidence="5 10" id="KW-0479">Metal-binding</keyword>
<dbReference type="GO" id="GO:0046872">
    <property type="term" value="F:metal ion binding"/>
    <property type="evidence" value="ECO:0007669"/>
    <property type="project" value="UniProtKB-KW"/>
</dbReference>
<comment type="similarity">
    <text evidence="2 10">Belongs to the class-V pyridoxal-phosphate-dependent aminotransferase family. NifS/IscS subfamily.</text>
</comment>
<keyword evidence="14" id="KW-1185">Reference proteome</keyword>
<dbReference type="Gene3D" id="3.40.640.10">
    <property type="entry name" value="Type I PLP-dependent aspartate aminotransferase-like (Major domain)"/>
    <property type="match status" value="1"/>
</dbReference>